<dbReference type="eggNOG" id="ENOG502QU3K">
    <property type="taxonomic scope" value="Eukaryota"/>
</dbReference>
<accession>F7BYE8</accession>
<feature type="compositionally biased region" description="Low complexity" evidence="2">
    <location>
        <begin position="970"/>
        <end position="984"/>
    </location>
</feature>
<dbReference type="Bgee" id="ENSMODG00000013297">
    <property type="expression patterns" value="Expressed in cerebellum and 4 other cell types or tissues"/>
</dbReference>
<feature type="region of interest" description="Disordered" evidence="2">
    <location>
        <begin position="705"/>
        <end position="728"/>
    </location>
</feature>
<organism evidence="4 5">
    <name type="scientific">Monodelphis domestica</name>
    <name type="common">Gray short-tailed opossum</name>
    <dbReference type="NCBI Taxonomy" id="13616"/>
    <lineage>
        <taxon>Eukaryota</taxon>
        <taxon>Metazoa</taxon>
        <taxon>Chordata</taxon>
        <taxon>Craniata</taxon>
        <taxon>Vertebrata</taxon>
        <taxon>Euteleostomi</taxon>
        <taxon>Mammalia</taxon>
        <taxon>Metatheria</taxon>
        <taxon>Didelphimorphia</taxon>
        <taxon>Didelphidae</taxon>
        <taxon>Monodelphis</taxon>
    </lineage>
</organism>
<feature type="region of interest" description="Disordered" evidence="2">
    <location>
        <begin position="278"/>
        <end position="336"/>
    </location>
</feature>
<dbReference type="OMA" id="PDICTRI"/>
<dbReference type="InterPro" id="IPR029325">
    <property type="entry name" value="ITPR-bd"/>
</dbReference>
<reference evidence="4 5" key="1">
    <citation type="journal article" date="2007" name="Nature">
        <title>Genome of the marsupial Monodelphis domestica reveals innovation in non-coding sequences.</title>
        <authorList>
            <person name="Mikkelsen T.S."/>
            <person name="Wakefield M.J."/>
            <person name="Aken B."/>
            <person name="Amemiya C.T."/>
            <person name="Chang J.L."/>
            <person name="Duke S."/>
            <person name="Garber M."/>
            <person name="Gentles A.J."/>
            <person name="Goodstadt L."/>
            <person name="Heger A."/>
            <person name="Jurka J."/>
            <person name="Kamal M."/>
            <person name="Mauceli E."/>
            <person name="Searle S.M."/>
            <person name="Sharpe T."/>
            <person name="Baker M.L."/>
            <person name="Batzer M.A."/>
            <person name="Benos P.V."/>
            <person name="Belov K."/>
            <person name="Clamp M."/>
            <person name="Cook A."/>
            <person name="Cuff J."/>
            <person name="Das R."/>
            <person name="Davidow L."/>
            <person name="Deakin J.E."/>
            <person name="Fazzari M.J."/>
            <person name="Glass J.L."/>
            <person name="Grabherr M."/>
            <person name="Greally J.M."/>
            <person name="Gu W."/>
            <person name="Hore T.A."/>
            <person name="Huttley G.A."/>
            <person name="Kleber M."/>
            <person name="Jirtle R.L."/>
            <person name="Koina E."/>
            <person name="Lee J.T."/>
            <person name="Mahony S."/>
            <person name="Marra M.A."/>
            <person name="Miller R.D."/>
            <person name="Nicholls R.D."/>
            <person name="Oda M."/>
            <person name="Papenfuss A.T."/>
            <person name="Parra Z.E."/>
            <person name="Pollock D.D."/>
            <person name="Ray D.A."/>
            <person name="Schein J.E."/>
            <person name="Speed T.P."/>
            <person name="Thompson K."/>
            <person name="VandeBerg J.L."/>
            <person name="Wade C.M."/>
            <person name="Walker J.A."/>
            <person name="Waters P.D."/>
            <person name="Webber C."/>
            <person name="Weidman J.R."/>
            <person name="Xie X."/>
            <person name="Zody M.C."/>
            <person name="Baldwin J."/>
            <person name="Abdouelleil A."/>
            <person name="Abdulkadir J."/>
            <person name="Abebe A."/>
            <person name="Abera B."/>
            <person name="Abreu J."/>
            <person name="Acer S.C."/>
            <person name="Aftuck L."/>
            <person name="Alexander A."/>
            <person name="An P."/>
            <person name="Anderson E."/>
            <person name="Anderson S."/>
            <person name="Arachi H."/>
            <person name="Azer M."/>
            <person name="Bachantsang P."/>
            <person name="Barry A."/>
            <person name="Bayul T."/>
            <person name="Berlin A."/>
            <person name="Bessette D."/>
            <person name="Bloom T."/>
            <person name="Bloom T."/>
            <person name="Boguslavskiy L."/>
            <person name="Bonnet C."/>
            <person name="Boukhgalter B."/>
            <person name="Bourzgui I."/>
            <person name="Brown A."/>
            <person name="Cahill P."/>
            <person name="Channer S."/>
            <person name="Cheshatsang Y."/>
            <person name="Chuda L."/>
            <person name="Citroen M."/>
            <person name="Collymore A."/>
            <person name="Cooke P."/>
            <person name="Costello M."/>
            <person name="D'Aco K."/>
            <person name="Daza R."/>
            <person name="De Haan G."/>
            <person name="DeGray S."/>
            <person name="DeMaso C."/>
            <person name="Dhargay N."/>
            <person name="Dooley K."/>
            <person name="Dooley E."/>
            <person name="Doricent M."/>
            <person name="Dorje P."/>
            <person name="Dorjee K."/>
            <person name="Dupes A."/>
            <person name="Elong R."/>
            <person name="Falk J."/>
            <person name="Farina A."/>
            <person name="Faro S."/>
            <person name="Ferguson D."/>
            <person name="Fisher S."/>
            <person name="Foley C.D."/>
            <person name="Franke A."/>
            <person name="Friedrich D."/>
            <person name="Gadbois L."/>
            <person name="Gearin G."/>
            <person name="Gearin C.R."/>
            <person name="Giannoukos G."/>
            <person name="Goode T."/>
            <person name="Graham J."/>
            <person name="Grandbois E."/>
            <person name="Grewal S."/>
            <person name="Gyaltsen K."/>
            <person name="Hafez N."/>
            <person name="Hagos B."/>
            <person name="Hall J."/>
            <person name="Henson C."/>
            <person name="Hollinger A."/>
            <person name="Honan T."/>
            <person name="Huard M.D."/>
            <person name="Hughes L."/>
            <person name="Hurhula B."/>
            <person name="Husby M.E."/>
            <person name="Kamat A."/>
            <person name="Kanga B."/>
            <person name="Kashin S."/>
            <person name="Khazanovich D."/>
            <person name="Kisner P."/>
            <person name="Lance K."/>
            <person name="Lara M."/>
            <person name="Lee W."/>
            <person name="Lennon N."/>
            <person name="Letendre F."/>
            <person name="LeVine R."/>
            <person name="Lipovsky A."/>
            <person name="Liu X."/>
            <person name="Liu J."/>
            <person name="Liu S."/>
            <person name="Lokyitsang T."/>
            <person name="Lokyitsang Y."/>
            <person name="Lubonja R."/>
            <person name="Lui A."/>
            <person name="MacDonald P."/>
            <person name="Magnisalis V."/>
            <person name="Maru K."/>
            <person name="Matthews C."/>
            <person name="McCusker W."/>
            <person name="McDonough S."/>
            <person name="Mehta T."/>
            <person name="Meldrim J."/>
            <person name="Meneus L."/>
            <person name="Mihai O."/>
            <person name="Mihalev A."/>
            <person name="Mihova T."/>
            <person name="Mittelman R."/>
            <person name="Mlenga V."/>
            <person name="Montmayeur A."/>
            <person name="Mulrain L."/>
            <person name="Navidi A."/>
            <person name="Naylor J."/>
            <person name="Negash T."/>
            <person name="Nguyen T."/>
            <person name="Nguyen N."/>
            <person name="Nicol R."/>
            <person name="Norbu C."/>
            <person name="Norbu N."/>
            <person name="Novod N."/>
            <person name="O'Neill B."/>
            <person name="Osman S."/>
            <person name="Markiewicz E."/>
            <person name="Oyono O.L."/>
            <person name="Patti C."/>
            <person name="Phunkhang P."/>
            <person name="Pierre F."/>
            <person name="Priest M."/>
            <person name="Raghuraman S."/>
            <person name="Rege F."/>
            <person name="Reyes R."/>
            <person name="Rise C."/>
            <person name="Rogov P."/>
            <person name="Ross K."/>
            <person name="Ryan E."/>
            <person name="Settipalli S."/>
            <person name="Shea T."/>
            <person name="Sherpa N."/>
            <person name="Shi L."/>
            <person name="Shih D."/>
            <person name="Sparrow T."/>
            <person name="Spaulding J."/>
            <person name="Stalker J."/>
            <person name="Stange-Thomann N."/>
            <person name="Stavropoulos S."/>
            <person name="Stone C."/>
            <person name="Strader C."/>
            <person name="Tesfaye S."/>
            <person name="Thomson T."/>
            <person name="Thoulutsang Y."/>
            <person name="Thoulutsang D."/>
            <person name="Topham K."/>
            <person name="Topping I."/>
            <person name="Tsamla T."/>
            <person name="Vassiliev H."/>
            <person name="Vo A."/>
            <person name="Wangchuk T."/>
            <person name="Wangdi T."/>
            <person name="Weiand M."/>
            <person name="Wilkinson J."/>
            <person name="Wilson A."/>
            <person name="Yadav S."/>
            <person name="Young G."/>
            <person name="Yu Q."/>
            <person name="Zembek L."/>
            <person name="Zhong D."/>
            <person name="Zimmer A."/>
            <person name="Zwirko Z."/>
            <person name="Jaffe D.B."/>
            <person name="Alvarez P."/>
            <person name="Brockman W."/>
            <person name="Butler J."/>
            <person name="Chin C."/>
            <person name="Gnerre S."/>
            <person name="MacCallum I."/>
            <person name="Graves J.A."/>
            <person name="Ponting C.P."/>
            <person name="Breen M."/>
            <person name="Samollow P.B."/>
            <person name="Lander E.S."/>
            <person name="Lindblad-Toh K."/>
        </authorList>
    </citation>
    <scope>NUCLEOTIDE SEQUENCE [LARGE SCALE GENOMIC DNA]</scope>
</reference>
<feature type="region of interest" description="Disordered" evidence="2">
    <location>
        <begin position="364"/>
        <end position="444"/>
    </location>
</feature>
<dbReference type="PANTHER" id="PTHR17469">
    <property type="entry name" value="SPERM SPECIFIC ANTIGEN 2-RELATED"/>
    <property type="match status" value="1"/>
</dbReference>
<keyword evidence="1" id="KW-0175">Coiled coil</keyword>
<keyword evidence="5" id="KW-1185">Reference proteome</keyword>
<evidence type="ECO:0000313" key="4">
    <source>
        <dbReference type="Ensembl" id="ENSMODP00000032878.3"/>
    </source>
</evidence>
<evidence type="ECO:0000256" key="1">
    <source>
        <dbReference type="ARBA" id="ARBA00023054"/>
    </source>
</evidence>
<feature type="region of interest" description="Disordered" evidence="2">
    <location>
        <begin position="478"/>
        <end position="497"/>
    </location>
</feature>
<dbReference type="InterPro" id="IPR043444">
    <property type="entry name" value="TESPA1-like"/>
</dbReference>
<dbReference type="GO" id="GO:0005102">
    <property type="term" value="F:signaling receptor binding"/>
    <property type="evidence" value="ECO:0007669"/>
    <property type="project" value="InterPro"/>
</dbReference>
<feature type="region of interest" description="Disordered" evidence="2">
    <location>
        <begin position="938"/>
        <end position="1009"/>
    </location>
</feature>
<feature type="compositionally biased region" description="Polar residues" evidence="2">
    <location>
        <begin position="719"/>
        <end position="728"/>
    </location>
</feature>
<dbReference type="Pfam" id="PF14722">
    <property type="entry name" value="KRAP_IP3R_bind"/>
    <property type="match status" value="1"/>
</dbReference>
<evidence type="ECO:0000259" key="3">
    <source>
        <dbReference type="SMART" id="SM01257"/>
    </source>
</evidence>
<reference evidence="4" key="2">
    <citation type="submission" date="2025-08" db="UniProtKB">
        <authorList>
            <consortium name="Ensembl"/>
        </authorList>
    </citation>
    <scope>IDENTIFICATION</scope>
</reference>
<dbReference type="InterPro" id="IPR029326">
    <property type="entry name" value="SSFA2_C"/>
</dbReference>
<feature type="domain" description="ITPR-interacting" evidence="3">
    <location>
        <begin position="117"/>
        <end position="269"/>
    </location>
</feature>
<dbReference type="FunCoup" id="F7BYE8">
    <property type="interactions" value="1"/>
</dbReference>
<dbReference type="Pfam" id="PF14723">
    <property type="entry name" value="SSFA2_C"/>
    <property type="match status" value="1"/>
</dbReference>
<dbReference type="Ensembl" id="ENSMODT00000034457.3">
    <property type="protein sequence ID" value="ENSMODP00000032878.3"/>
    <property type="gene ID" value="ENSMODG00000013297.4"/>
</dbReference>
<dbReference type="AlphaFoldDB" id="F7BYE8"/>
<feature type="region of interest" description="Disordered" evidence="2">
    <location>
        <begin position="622"/>
        <end position="656"/>
    </location>
</feature>
<dbReference type="HOGENOM" id="CLU_313444_0_0_1"/>
<dbReference type="Proteomes" id="UP000002280">
    <property type="component" value="Chromosome 6"/>
</dbReference>
<evidence type="ECO:0000313" key="5">
    <source>
        <dbReference type="Proteomes" id="UP000002280"/>
    </source>
</evidence>
<protein>
    <recommendedName>
        <fullName evidence="3">ITPR-interacting domain-containing protein</fullName>
    </recommendedName>
</protein>
<name>F7BYE8_MONDO</name>
<proteinExistence type="predicted"/>
<sequence length="1033" mass="113511">MRKLRPEMAEESSGLQMSYSLEKKKREILLSTRSAWLPLDEQQPPDPKEESRDFLIPEIENSRQESIQQWLNSSVFITPHENLQQAIKQTDSLSNQGVVPVTVNDYMRSVQQFSETPALSRGTSFNSCPSGPSIPKSISEWLEFWQKDPVEILLDLGFGAEEPDICTKIPARFLGGSSAARGINIRVFLEAQKQRMDFETPNLYGRFRQLEVLDHVTNAFSSLLNNVNNLQRDVKEKEQTEKPKVAQGRATQDRRRRIGQLLRRASKQTMIRMNFADHGHLRPLTEEPSPTASSKLVSPETLPAVPGKPRTPHLSISINQPPLPCTPEGPTRDQATQEKSLLLTHRLRHVVYLDGKPPDSFEMEEVQSFEEELGNPLEGTSGPIGAGVTRASSCQSDSSGFLEEPSEPFPLQISPLLTNQSLGCGRQESRTPREGSAPCHSQELTQDDSQCILSSSTLSQGQSDLEGERRACLEEDNSLSGEHLAQEGPLKDTFSGEDLERKDNSLWNFSLKHHTNYEADGGTITSKYDCPKGFTVKVKADSLEAEEPKPVSMGRSPSIVANGCANDAPIHVDSCPSGSEVPSRLESSLEKGMLTTAKQESPSPNEVTLPLGDFDEISATTMSSSDDVAGGRSLGTPGLRAPGKASPGSDAKEDFIPDAELSTGGFRSVTIQMPSRLVSGIHSTTPGEGPRESGLDLTHSKFYTNESSLASGPGKGPSEQPTKDASVQTEQKDLRCHNLCPVLSGCSATHRCRRLTQSLSLDSSSLLNCPSTSDSKPAVHGVQYEHGDGGCCCCCHWHHHHPCGWHRPDFVSCSRQCRLQAQLTRMVKILQEAVSTAQDLEIWKTVCQSFREHSEEIGRHLMNQQACVFSDMSEEGREEMRQLYNLRQDLHQQVTELEFQLSDRARQIREGMLLFDQLLEEQSRLCSELELSDWAAGREPSFHTDPTPTAPSPTVEGQGAPRPGGACTFASPSSADSSASPALAETSSDSLDPHDGSGGKRRSSQPRMDLKGFLCKLKKSFKSSFGNEPDGQN</sequence>
<feature type="compositionally biased region" description="Basic and acidic residues" evidence="2">
    <location>
        <begin position="234"/>
        <end position="244"/>
    </location>
</feature>
<reference evidence="4" key="3">
    <citation type="submission" date="2025-09" db="UniProtKB">
        <authorList>
            <consortium name="Ensembl"/>
        </authorList>
    </citation>
    <scope>IDENTIFICATION</scope>
</reference>
<feature type="region of interest" description="Disordered" evidence="2">
    <location>
        <begin position="234"/>
        <end position="256"/>
    </location>
</feature>
<feature type="compositionally biased region" description="Polar residues" evidence="2">
    <location>
        <begin position="390"/>
        <end position="399"/>
    </location>
</feature>
<feature type="compositionally biased region" description="Acidic residues" evidence="2">
    <location>
        <begin position="364"/>
        <end position="373"/>
    </location>
</feature>
<dbReference type="InParanoid" id="F7BYE8"/>
<dbReference type="GeneTree" id="ENSGT00940000161762"/>
<dbReference type="PANTHER" id="PTHR17469:SF14">
    <property type="entry name" value="PROTEIN ITPRID1"/>
    <property type="match status" value="1"/>
</dbReference>
<evidence type="ECO:0000256" key="2">
    <source>
        <dbReference type="SAM" id="MobiDB-lite"/>
    </source>
</evidence>
<dbReference type="SMART" id="SM01257">
    <property type="entry name" value="KRAP_IP3R_bind"/>
    <property type="match status" value="1"/>
</dbReference>